<dbReference type="WBParaSite" id="PSAMB.scaffold3823size16758.g22658.t1">
    <property type="protein sequence ID" value="PSAMB.scaffold3823size16758.g22658.t1"/>
    <property type="gene ID" value="PSAMB.scaffold3823size16758.g22658"/>
</dbReference>
<sequence length="401" mass="44646">MLTWTVATFVTLLEASWLRTTTPAVNPGCQCVEYDGFAGAQTNGSFLSPNWPEPYEEDIECLLYQFVGASGELVEITFFQFELAPKDPVSGRCMDYVRIYQDLEDDAAVNEKSLWQHELCGADLAPGSKFYSKGRALIFEFHSAALNHARMNKGFVGEYHFLKKRDYHIDGRRMQGEGCHYMIKSSEEQLKGNIYSPHFPYYYPPDTKCIYYFHASPGQNIQIVVKELHIPPPIDATCDFADDYLVIYDEGSGSNGNSLVLLEKLCRPTDKGVLRISSRQHVQLHFITGANEDYEGRGFHATYEFVNELPTPPPINGFGEAAEVPAIIQPKSGDCQLRISSEDGKKSGNVSSPDYPATYPVSSTRRASSPGTSSSNHRRRRSSASKAQRPPPAPTASIAIL</sequence>
<evidence type="ECO:0000256" key="2">
    <source>
        <dbReference type="PROSITE-ProRule" id="PRU00059"/>
    </source>
</evidence>
<dbReference type="InterPro" id="IPR000859">
    <property type="entry name" value="CUB_dom"/>
</dbReference>
<reference evidence="7" key="1">
    <citation type="submission" date="2022-11" db="UniProtKB">
        <authorList>
            <consortium name="WormBaseParasite"/>
        </authorList>
    </citation>
    <scope>IDENTIFICATION</scope>
</reference>
<feature type="region of interest" description="Disordered" evidence="3">
    <location>
        <begin position="337"/>
        <end position="401"/>
    </location>
</feature>
<dbReference type="Proteomes" id="UP000887566">
    <property type="component" value="Unplaced"/>
</dbReference>
<dbReference type="CDD" id="cd00041">
    <property type="entry name" value="CUB"/>
    <property type="match status" value="2"/>
</dbReference>
<dbReference type="AlphaFoldDB" id="A0A914WC50"/>
<dbReference type="SMART" id="SM00042">
    <property type="entry name" value="CUB"/>
    <property type="match status" value="2"/>
</dbReference>
<evidence type="ECO:0000256" key="3">
    <source>
        <dbReference type="SAM" id="MobiDB-lite"/>
    </source>
</evidence>
<dbReference type="SUPFAM" id="SSF49854">
    <property type="entry name" value="Spermadhesin, CUB domain"/>
    <property type="match status" value="2"/>
</dbReference>
<dbReference type="PROSITE" id="PS01180">
    <property type="entry name" value="CUB"/>
    <property type="match status" value="2"/>
</dbReference>
<dbReference type="Pfam" id="PF00431">
    <property type="entry name" value="CUB"/>
    <property type="match status" value="2"/>
</dbReference>
<feature type="compositionally biased region" description="Polar residues" evidence="3">
    <location>
        <begin position="360"/>
        <end position="372"/>
    </location>
</feature>
<dbReference type="InterPro" id="IPR053207">
    <property type="entry name" value="Non-NMDA_GluR_Accessory"/>
</dbReference>
<proteinExistence type="predicted"/>
<name>A0A914WC50_9BILA</name>
<evidence type="ECO:0000256" key="4">
    <source>
        <dbReference type="SAM" id="SignalP"/>
    </source>
</evidence>
<organism evidence="6 7">
    <name type="scientific">Plectus sambesii</name>
    <dbReference type="NCBI Taxonomy" id="2011161"/>
    <lineage>
        <taxon>Eukaryota</taxon>
        <taxon>Metazoa</taxon>
        <taxon>Ecdysozoa</taxon>
        <taxon>Nematoda</taxon>
        <taxon>Chromadorea</taxon>
        <taxon>Plectida</taxon>
        <taxon>Plectina</taxon>
        <taxon>Plectoidea</taxon>
        <taxon>Plectidae</taxon>
        <taxon>Plectus</taxon>
    </lineage>
</organism>
<evidence type="ECO:0000256" key="1">
    <source>
        <dbReference type="ARBA" id="ARBA00023157"/>
    </source>
</evidence>
<feature type="domain" description="CUB" evidence="5">
    <location>
        <begin position="29"/>
        <end position="162"/>
    </location>
</feature>
<evidence type="ECO:0000259" key="5">
    <source>
        <dbReference type="PROSITE" id="PS01180"/>
    </source>
</evidence>
<feature type="chain" id="PRO_5037018858" evidence="4">
    <location>
        <begin position="16"/>
        <end position="401"/>
    </location>
</feature>
<evidence type="ECO:0000313" key="6">
    <source>
        <dbReference type="Proteomes" id="UP000887566"/>
    </source>
</evidence>
<feature type="signal peptide" evidence="4">
    <location>
        <begin position="1"/>
        <end position="15"/>
    </location>
</feature>
<dbReference type="Gene3D" id="2.60.120.290">
    <property type="entry name" value="Spermadhesin, CUB domain"/>
    <property type="match status" value="2"/>
</dbReference>
<comment type="caution">
    <text evidence="2">Lacks conserved residue(s) required for the propagation of feature annotation.</text>
</comment>
<dbReference type="InterPro" id="IPR035914">
    <property type="entry name" value="Sperma_CUB_dom_sf"/>
</dbReference>
<accession>A0A914WC50</accession>
<keyword evidence="6" id="KW-1185">Reference proteome</keyword>
<keyword evidence="4" id="KW-0732">Signal</keyword>
<dbReference type="PANTHER" id="PTHR47537">
    <property type="entry name" value="CUBILIN"/>
    <property type="match status" value="1"/>
</dbReference>
<keyword evidence="1" id="KW-1015">Disulfide bond</keyword>
<dbReference type="PANTHER" id="PTHR47537:SF6">
    <property type="entry name" value="CUB DOMAIN-CONTAINING PROTEIN"/>
    <property type="match status" value="1"/>
</dbReference>
<protein>
    <submittedName>
        <fullName evidence="7">CUB domain-containing protein</fullName>
    </submittedName>
</protein>
<dbReference type="GO" id="GO:0005886">
    <property type="term" value="C:plasma membrane"/>
    <property type="evidence" value="ECO:0007669"/>
    <property type="project" value="TreeGrafter"/>
</dbReference>
<feature type="domain" description="CUB" evidence="5">
    <location>
        <begin position="179"/>
        <end position="306"/>
    </location>
</feature>
<evidence type="ECO:0000313" key="7">
    <source>
        <dbReference type="WBParaSite" id="PSAMB.scaffold3823size16758.g22658.t1"/>
    </source>
</evidence>